<dbReference type="KEGG" id="sulg:FJR48_08515"/>
<evidence type="ECO:0000313" key="3">
    <source>
        <dbReference type="EMBL" id="QFR49769.1"/>
    </source>
</evidence>
<dbReference type="EMBL" id="CP043617">
    <property type="protein sequence ID" value="QFR49769.1"/>
    <property type="molecule type" value="Genomic_DNA"/>
</dbReference>
<keyword evidence="4" id="KW-1185">Reference proteome</keyword>
<keyword evidence="3" id="KW-0645">Protease</keyword>
<dbReference type="AlphaFoldDB" id="A0A5P8P237"/>
<dbReference type="Pfam" id="PF02517">
    <property type="entry name" value="Rce1-like"/>
    <property type="match status" value="1"/>
</dbReference>
<dbReference type="OrthoDB" id="9805801at2"/>
<feature type="domain" description="CAAX prenyl protease 2/Lysostaphin resistance protein A-like" evidence="2">
    <location>
        <begin position="100"/>
        <end position="186"/>
    </location>
</feature>
<feature type="transmembrane region" description="Helical" evidence="1">
    <location>
        <begin position="65"/>
        <end position="85"/>
    </location>
</feature>
<protein>
    <submittedName>
        <fullName evidence="3">CPBP family intramembrane metalloprotease</fullName>
    </submittedName>
</protein>
<dbReference type="GO" id="GO:0008237">
    <property type="term" value="F:metallopeptidase activity"/>
    <property type="evidence" value="ECO:0007669"/>
    <property type="project" value="UniProtKB-KW"/>
</dbReference>
<feature type="transmembrane region" description="Helical" evidence="1">
    <location>
        <begin position="28"/>
        <end position="45"/>
    </location>
</feature>
<reference evidence="3 4" key="1">
    <citation type="submission" date="2019-09" db="EMBL/GenBank/DDBJ databases">
        <title>Sulfurimonas gotlandica sp. nov., a chemoautotrophic and psychrotolerant epsilonproteobacterium isolated from a pelagic redoxcline, and an emended description of the genus Sulfurimonas.</title>
        <authorList>
            <person name="Wang S."/>
            <person name="Jiang L."/>
            <person name="Shao S."/>
        </authorList>
    </citation>
    <scope>NUCLEOTIDE SEQUENCE [LARGE SCALE GENOMIC DNA]</scope>
    <source>
        <strain evidence="3 4">GYSZ_1</strain>
    </source>
</reference>
<sequence length="205" mass="23943">MKIKLILEFSAIFILLPLLFLLHLLPKYMIIPSLWLVSLYAYIILRVKGQVIFANSFELEDINYILKRFIVISSIIFIFTFFLYPNKLFGLIVTQPYIYLAVIIFYPLFSVIPQELLFRQFFFYRYSLNFSKFTIIWANALAFGFVHVAFGNILAVIFTILGGLLFASTYKKTECLILVIIEHSLYGVLIFTVGLGEFFYHNNGY</sequence>
<keyword evidence="1" id="KW-0472">Membrane</keyword>
<feature type="transmembrane region" description="Helical" evidence="1">
    <location>
        <begin position="130"/>
        <end position="147"/>
    </location>
</feature>
<feature type="transmembrane region" description="Helical" evidence="1">
    <location>
        <begin position="97"/>
        <end position="118"/>
    </location>
</feature>
<dbReference type="InterPro" id="IPR003675">
    <property type="entry name" value="Rce1/LyrA-like_dom"/>
</dbReference>
<keyword evidence="3" id="KW-0378">Hydrolase</keyword>
<name>A0A5P8P237_9BACT</name>
<dbReference type="GO" id="GO:0006508">
    <property type="term" value="P:proteolysis"/>
    <property type="evidence" value="ECO:0007669"/>
    <property type="project" value="UniProtKB-KW"/>
</dbReference>
<dbReference type="Proteomes" id="UP000326944">
    <property type="component" value="Chromosome"/>
</dbReference>
<gene>
    <name evidence="3" type="ORF">FJR48_08515</name>
</gene>
<keyword evidence="3" id="KW-0482">Metalloprotease</keyword>
<feature type="transmembrane region" description="Helical" evidence="1">
    <location>
        <begin position="153"/>
        <end position="170"/>
    </location>
</feature>
<proteinExistence type="predicted"/>
<accession>A0A5P8P237</accession>
<feature type="transmembrane region" description="Helical" evidence="1">
    <location>
        <begin position="177"/>
        <end position="200"/>
    </location>
</feature>
<evidence type="ECO:0000313" key="4">
    <source>
        <dbReference type="Proteomes" id="UP000326944"/>
    </source>
</evidence>
<dbReference type="GO" id="GO:0080120">
    <property type="term" value="P:CAAX-box protein maturation"/>
    <property type="evidence" value="ECO:0007669"/>
    <property type="project" value="UniProtKB-ARBA"/>
</dbReference>
<feature type="transmembrane region" description="Helical" evidence="1">
    <location>
        <begin position="5"/>
        <end position="22"/>
    </location>
</feature>
<keyword evidence="1" id="KW-0812">Transmembrane</keyword>
<evidence type="ECO:0000259" key="2">
    <source>
        <dbReference type="Pfam" id="PF02517"/>
    </source>
</evidence>
<evidence type="ECO:0000256" key="1">
    <source>
        <dbReference type="SAM" id="Phobius"/>
    </source>
</evidence>
<dbReference type="GO" id="GO:0004175">
    <property type="term" value="F:endopeptidase activity"/>
    <property type="evidence" value="ECO:0007669"/>
    <property type="project" value="UniProtKB-ARBA"/>
</dbReference>
<organism evidence="3 4">
    <name type="scientific">Sulfurimonas lithotrophica</name>
    <dbReference type="NCBI Taxonomy" id="2590022"/>
    <lineage>
        <taxon>Bacteria</taxon>
        <taxon>Pseudomonadati</taxon>
        <taxon>Campylobacterota</taxon>
        <taxon>Epsilonproteobacteria</taxon>
        <taxon>Campylobacterales</taxon>
        <taxon>Sulfurimonadaceae</taxon>
        <taxon>Sulfurimonas</taxon>
    </lineage>
</organism>
<dbReference type="RefSeq" id="WP_152307716.1">
    <property type="nucleotide sequence ID" value="NZ_CP043617.1"/>
</dbReference>
<keyword evidence="1" id="KW-1133">Transmembrane helix</keyword>